<accession>S4PSZ8</accession>
<dbReference type="AlphaFoldDB" id="S4PSZ8"/>
<protein>
    <submittedName>
        <fullName evidence="1">Uncharacterized protein</fullName>
    </submittedName>
</protein>
<evidence type="ECO:0000313" key="1">
    <source>
        <dbReference type="EMBL" id="JAA79647.1"/>
    </source>
</evidence>
<dbReference type="EMBL" id="GAIX01012913">
    <property type="protein sequence ID" value="JAA79647.1"/>
    <property type="molecule type" value="Transcribed_RNA"/>
</dbReference>
<reference evidence="1" key="1">
    <citation type="journal article" date="2013" name="BMC Genomics">
        <title>Unscrambling butterfly oogenesis.</title>
        <authorList>
            <person name="Carter J.M."/>
            <person name="Baker S.C."/>
            <person name="Pink R."/>
            <person name="Carter D.R."/>
            <person name="Collins A."/>
            <person name="Tomlin J."/>
            <person name="Gibbs M."/>
            <person name="Breuker C.J."/>
        </authorList>
    </citation>
    <scope>NUCLEOTIDE SEQUENCE</scope>
    <source>
        <tissue evidence="1">Ovary</tissue>
    </source>
</reference>
<reference evidence="1" key="2">
    <citation type="submission" date="2013-05" db="EMBL/GenBank/DDBJ databases">
        <authorList>
            <person name="Carter J.-M."/>
            <person name="Baker S.C."/>
            <person name="Pink R."/>
            <person name="Carter D.R.F."/>
            <person name="Collins A."/>
            <person name="Tomlin J."/>
            <person name="Gibbs M."/>
            <person name="Breuker C.J."/>
        </authorList>
    </citation>
    <scope>NUCLEOTIDE SEQUENCE</scope>
    <source>
        <tissue evidence="1">Ovary</tissue>
    </source>
</reference>
<organism evidence="1">
    <name type="scientific">Pararge aegeria</name>
    <name type="common">speckled wood butterfly</name>
    <dbReference type="NCBI Taxonomy" id="116150"/>
    <lineage>
        <taxon>Eukaryota</taxon>
        <taxon>Metazoa</taxon>
        <taxon>Ecdysozoa</taxon>
        <taxon>Arthropoda</taxon>
        <taxon>Hexapoda</taxon>
        <taxon>Insecta</taxon>
        <taxon>Pterygota</taxon>
        <taxon>Neoptera</taxon>
        <taxon>Endopterygota</taxon>
        <taxon>Lepidoptera</taxon>
        <taxon>Glossata</taxon>
        <taxon>Ditrysia</taxon>
        <taxon>Papilionoidea</taxon>
        <taxon>Nymphalidae</taxon>
        <taxon>Satyrinae</taxon>
        <taxon>Satyrini</taxon>
        <taxon>Parargina</taxon>
        <taxon>Pararge</taxon>
    </lineage>
</organism>
<name>S4PSZ8_9NEOP</name>
<proteinExistence type="predicted"/>
<sequence length="75" mass="7953">MGGSTRSGPIIAQGRAAVVSTLPNEFDPTSYDLLLLECTVGLLRANLVLPSLTLVLTDEVVPNSLWSMATCFGRC</sequence>